<evidence type="ECO:0000256" key="4">
    <source>
        <dbReference type="ARBA" id="ARBA00023014"/>
    </source>
</evidence>
<evidence type="ECO:0000256" key="2">
    <source>
        <dbReference type="ARBA" id="ARBA00022723"/>
    </source>
</evidence>
<feature type="binding site" evidence="5">
    <location>
        <position position="61"/>
    </location>
    <ligand>
        <name>[4Fe-4S] cluster</name>
        <dbReference type="ChEBI" id="CHEBI:49883"/>
        <note>4Fe-4S-S-AdoMet</note>
    </ligand>
</feature>
<dbReference type="SFLD" id="SFLDG01280">
    <property type="entry name" value="HydE/PylB-like"/>
    <property type="match status" value="1"/>
</dbReference>
<dbReference type="EC" id="2.8.1.6" evidence="8"/>
<sequence length="369" mass="41626">MSDLNDLLYKKNYTVQDIEKLLSLRNTEDVERLKNRANEILNSHIGDSVYYRGIVEFSNICALDCHYCGIRKSNKQVDRYSLDRETVVSSAKWCADQGYGSVVLQSGERRDPAFVDYVEDLIREIKKETRSEKLPEGVGITLSVGEQSLETYRRFFAAGAHRYLLRIETTNEELYQSLHPASQKLEERILCLDYLKEAGFQVGTGVMIGSPGQTTAMLARDILFFKEKDIDMIGMGPYLVHNQTPMASEGQMEKDELLQLSLNMIAVCRIVLKDVNIAATTALQAVVPDGRERGLSYGANVTMPNITPTEVRSSYKLYEGKPCMDEGRQECKSCLLGRVRSIGRDVAFDQWGDSKHYAARKAQLEANVC</sequence>
<dbReference type="GO" id="GO:0046872">
    <property type="term" value="F:metal ion binding"/>
    <property type="evidence" value="ECO:0007669"/>
    <property type="project" value="UniProtKB-KW"/>
</dbReference>
<gene>
    <name evidence="8" type="ORF">HNR50_003273</name>
</gene>
<feature type="binding site" evidence="6">
    <location>
        <position position="239"/>
    </location>
    <ligand>
        <name>S-adenosyl-L-methionine</name>
        <dbReference type="ChEBI" id="CHEBI:59789"/>
    </ligand>
</feature>
<evidence type="ECO:0000256" key="3">
    <source>
        <dbReference type="ARBA" id="ARBA00023004"/>
    </source>
</evidence>
<dbReference type="EMBL" id="JACHGJ010000007">
    <property type="protein sequence ID" value="MBB6481593.1"/>
    <property type="molecule type" value="Genomic_DNA"/>
</dbReference>
<keyword evidence="8" id="KW-0808">Transferase</keyword>
<evidence type="ECO:0000256" key="5">
    <source>
        <dbReference type="PIRSR" id="PIRSR004762-1"/>
    </source>
</evidence>
<comment type="cofactor">
    <cofactor evidence="5">
        <name>[4Fe-4S] cluster</name>
        <dbReference type="ChEBI" id="CHEBI:49883"/>
    </cofactor>
    <text evidence="5">Binds 1 [4Fe-4S] cluster. The cluster is coordinated with 3 cysteines and an exchangeable S-adenosyl-L-methionine.</text>
</comment>
<dbReference type="InterPro" id="IPR013785">
    <property type="entry name" value="Aldolase_TIM"/>
</dbReference>
<dbReference type="PROSITE" id="PS51918">
    <property type="entry name" value="RADICAL_SAM"/>
    <property type="match status" value="1"/>
</dbReference>
<dbReference type="InterPro" id="IPR007197">
    <property type="entry name" value="rSAM"/>
</dbReference>
<evidence type="ECO:0000256" key="6">
    <source>
        <dbReference type="PIRSR" id="PIRSR004762-2"/>
    </source>
</evidence>
<organism evidence="8 9">
    <name type="scientific">Spirochaeta isovalerica</name>
    <dbReference type="NCBI Taxonomy" id="150"/>
    <lineage>
        <taxon>Bacteria</taxon>
        <taxon>Pseudomonadati</taxon>
        <taxon>Spirochaetota</taxon>
        <taxon>Spirochaetia</taxon>
        <taxon>Spirochaetales</taxon>
        <taxon>Spirochaetaceae</taxon>
        <taxon>Spirochaeta</taxon>
    </lineage>
</organism>
<feature type="binding site" evidence="6">
    <location>
        <position position="168"/>
    </location>
    <ligand>
        <name>S-adenosyl-L-methionine</name>
        <dbReference type="ChEBI" id="CHEBI:59789"/>
    </ligand>
</feature>
<evidence type="ECO:0000313" key="9">
    <source>
        <dbReference type="Proteomes" id="UP000587760"/>
    </source>
</evidence>
<dbReference type="NCBIfam" id="TIGR03956">
    <property type="entry name" value="rSAM_HydE"/>
    <property type="match status" value="1"/>
</dbReference>
<dbReference type="InterPro" id="IPR058240">
    <property type="entry name" value="rSAM_sf"/>
</dbReference>
<dbReference type="InterPro" id="IPR034422">
    <property type="entry name" value="HydE/PylB-like"/>
</dbReference>
<proteinExistence type="predicted"/>
<dbReference type="PANTHER" id="PTHR43726:SF1">
    <property type="entry name" value="BIOTIN SYNTHASE"/>
    <property type="match status" value="1"/>
</dbReference>
<dbReference type="Proteomes" id="UP000587760">
    <property type="component" value="Unassembled WGS sequence"/>
</dbReference>
<dbReference type="InterPro" id="IPR006638">
    <property type="entry name" value="Elp3/MiaA/NifB-like_rSAM"/>
</dbReference>
<dbReference type="InterPro" id="IPR024021">
    <property type="entry name" value="FeFe-hyd_HydE_rSAM"/>
</dbReference>
<feature type="binding site" evidence="5">
    <location>
        <position position="68"/>
    </location>
    <ligand>
        <name>[4Fe-4S] cluster</name>
        <dbReference type="ChEBI" id="CHEBI:49883"/>
        <note>4Fe-4S-S-AdoMet</note>
    </ligand>
</feature>
<dbReference type="CDD" id="cd01335">
    <property type="entry name" value="Radical_SAM"/>
    <property type="match status" value="1"/>
</dbReference>
<dbReference type="GO" id="GO:0051539">
    <property type="term" value="F:4 iron, 4 sulfur cluster binding"/>
    <property type="evidence" value="ECO:0007669"/>
    <property type="project" value="UniProtKB-KW"/>
</dbReference>
<dbReference type="SUPFAM" id="SSF102114">
    <property type="entry name" value="Radical SAM enzymes"/>
    <property type="match status" value="1"/>
</dbReference>
<keyword evidence="2" id="KW-0479">Metal-binding</keyword>
<dbReference type="Pfam" id="PF04055">
    <property type="entry name" value="Radical_SAM"/>
    <property type="match status" value="1"/>
</dbReference>
<dbReference type="SMART" id="SM00729">
    <property type="entry name" value="Elp3"/>
    <property type="match status" value="1"/>
</dbReference>
<evidence type="ECO:0000259" key="7">
    <source>
        <dbReference type="PROSITE" id="PS51918"/>
    </source>
</evidence>
<dbReference type="SFLD" id="SFLDG01060">
    <property type="entry name" value="BATS_domain_containing"/>
    <property type="match status" value="1"/>
</dbReference>
<dbReference type="RefSeq" id="WP_184747833.1">
    <property type="nucleotide sequence ID" value="NZ_JACHGJ010000007.1"/>
</dbReference>
<name>A0A841RCC0_9SPIO</name>
<evidence type="ECO:0000256" key="1">
    <source>
        <dbReference type="ARBA" id="ARBA00022691"/>
    </source>
</evidence>
<evidence type="ECO:0000313" key="8">
    <source>
        <dbReference type="EMBL" id="MBB6481593.1"/>
    </source>
</evidence>
<reference evidence="8 9" key="1">
    <citation type="submission" date="2020-08" db="EMBL/GenBank/DDBJ databases">
        <title>Genomic Encyclopedia of Type Strains, Phase IV (KMG-IV): sequencing the most valuable type-strain genomes for metagenomic binning, comparative biology and taxonomic classification.</title>
        <authorList>
            <person name="Goeker M."/>
        </authorList>
    </citation>
    <scope>NUCLEOTIDE SEQUENCE [LARGE SCALE GENOMIC DNA]</scope>
    <source>
        <strain evidence="8 9">DSM 2461</strain>
    </source>
</reference>
<keyword evidence="9" id="KW-1185">Reference proteome</keyword>
<dbReference type="Gene3D" id="3.20.20.70">
    <property type="entry name" value="Aldolase class I"/>
    <property type="match status" value="1"/>
</dbReference>
<dbReference type="GO" id="GO:0004076">
    <property type="term" value="F:biotin synthase activity"/>
    <property type="evidence" value="ECO:0007669"/>
    <property type="project" value="UniProtKB-EC"/>
</dbReference>
<keyword evidence="1 5" id="KW-0949">S-adenosyl-L-methionine</keyword>
<feature type="binding site" evidence="6">
    <location>
        <position position="188"/>
    </location>
    <ligand>
        <name>S-adenosyl-L-methionine</name>
        <dbReference type="ChEBI" id="CHEBI:59789"/>
    </ligand>
</feature>
<dbReference type="AlphaFoldDB" id="A0A841RCC0"/>
<dbReference type="PIRSF" id="PIRSF004762">
    <property type="entry name" value="CHP00423"/>
    <property type="match status" value="1"/>
</dbReference>
<dbReference type="SFLD" id="SFLDF00348">
    <property type="entry name" value="FeFe_hydrogenase_maturase_(Hyd"/>
    <property type="match status" value="1"/>
</dbReference>
<feature type="domain" description="Radical SAM core" evidence="7">
    <location>
        <begin position="47"/>
        <end position="278"/>
    </location>
</feature>
<feature type="binding site" evidence="5">
    <location>
        <position position="65"/>
    </location>
    <ligand>
        <name>[4Fe-4S] cluster</name>
        <dbReference type="ChEBI" id="CHEBI:49883"/>
        <note>4Fe-4S-S-AdoMet</note>
    </ligand>
</feature>
<keyword evidence="5" id="KW-0004">4Fe-4S</keyword>
<dbReference type="SFLD" id="SFLDS00029">
    <property type="entry name" value="Radical_SAM"/>
    <property type="match status" value="1"/>
</dbReference>
<comment type="caution">
    <text evidence="8">The sequence shown here is derived from an EMBL/GenBank/DDBJ whole genome shotgun (WGS) entry which is preliminary data.</text>
</comment>
<accession>A0A841RCC0</accession>
<keyword evidence="3 5" id="KW-0408">Iron</keyword>
<keyword evidence="4 5" id="KW-0411">Iron-sulfur</keyword>
<dbReference type="PANTHER" id="PTHR43726">
    <property type="entry name" value="3-METHYLORNITHINE SYNTHASE"/>
    <property type="match status" value="1"/>
</dbReference>
<protein>
    <submittedName>
        <fullName evidence="8">Biotin synthase</fullName>
        <ecNumber evidence="8">2.8.1.6</ecNumber>
    </submittedName>
</protein>